<sequence length="209" mass="22531">SLLGDGEKQGSTARRTPALDAGGLPALPPSRGTEEEGNVPEGDGAPTVKIPGEDTQSIIDESVGCIEGSQLDQVEQCLERGCICRRPALWLERISSLVVRNLGEDGAKQLREDIRQNLEQGRSKETNVVIYGVASSGKTAILRPLTHILKCAKISDAEGISLEDLLDCECILWSHFSVEDLGDNFDMTKLLKLLDGRPVEMSCSSDQGN</sequence>
<dbReference type="InterPro" id="IPR027417">
    <property type="entry name" value="P-loop_NTPase"/>
</dbReference>
<reference evidence="2 3" key="1">
    <citation type="submission" date="2020-04" db="EMBL/GenBank/DDBJ databases">
        <title>Perkinsus olseni comparative genomics.</title>
        <authorList>
            <person name="Bogema D.R."/>
        </authorList>
    </citation>
    <scope>NUCLEOTIDE SEQUENCE [LARGE SCALE GENOMIC DNA]</scope>
    <source>
        <strain evidence="2 3">ATCC PRA-207</strain>
    </source>
</reference>
<name>A0A7J6REC5_PEROL</name>
<comment type="caution">
    <text evidence="2">The sequence shown here is derived from an EMBL/GenBank/DDBJ whole genome shotgun (WGS) entry which is preliminary data.</text>
</comment>
<organism evidence="2 3">
    <name type="scientific">Perkinsus olseni</name>
    <name type="common">Perkinsus atlanticus</name>
    <dbReference type="NCBI Taxonomy" id="32597"/>
    <lineage>
        <taxon>Eukaryota</taxon>
        <taxon>Sar</taxon>
        <taxon>Alveolata</taxon>
        <taxon>Perkinsozoa</taxon>
        <taxon>Perkinsea</taxon>
        <taxon>Perkinsida</taxon>
        <taxon>Perkinsidae</taxon>
        <taxon>Perkinsus</taxon>
    </lineage>
</organism>
<evidence type="ECO:0000313" key="3">
    <source>
        <dbReference type="Proteomes" id="UP000553632"/>
    </source>
</evidence>
<dbReference type="AlphaFoldDB" id="A0A7J6REC5"/>
<proteinExistence type="predicted"/>
<gene>
    <name evidence="2" type="ORF">FOZ63_019644</name>
</gene>
<feature type="non-terminal residue" evidence="2">
    <location>
        <position position="209"/>
    </location>
</feature>
<accession>A0A7J6REC5</accession>
<protein>
    <submittedName>
        <fullName evidence="2">Uncharacterized protein</fullName>
    </submittedName>
</protein>
<evidence type="ECO:0000256" key="1">
    <source>
        <dbReference type="SAM" id="MobiDB-lite"/>
    </source>
</evidence>
<dbReference type="Proteomes" id="UP000553632">
    <property type="component" value="Unassembled WGS sequence"/>
</dbReference>
<feature type="region of interest" description="Disordered" evidence="1">
    <location>
        <begin position="1"/>
        <end position="52"/>
    </location>
</feature>
<dbReference type="Gene3D" id="3.40.50.300">
    <property type="entry name" value="P-loop containing nucleotide triphosphate hydrolases"/>
    <property type="match status" value="1"/>
</dbReference>
<feature type="non-terminal residue" evidence="2">
    <location>
        <position position="1"/>
    </location>
</feature>
<dbReference type="EMBL" id="JABANO010026145">
    <property type="protein sequence ID" value="KAF4719044.1"/>
    <property type="molecule type" value="Genomic_DNA"/>
</dbReference>
<keyword evidence="3" id="KW-1185">Reference proteome</keyword>
<evidence type="ECO:0000313" key="2">
    <source>
        <dbReference type="EMBL" id="KAF4719044.1"/>
    </source>
</evidence>